<name>A0A2N0SAD5_9GLOM</name>
<reference evidence="1 2" key="2">
    <citation type="submission" date="2017-10" db="EMBL/GenBank/DDBJ databases">
        <title>Genome analyses suggest a sexual origin of heterokaryosis in a supposedly ancient asexual fungus.</title>
        <authorList>
            <person name="Corradi N."/>
            <person name="Sedzielewska K."/>
            <person name="Noel J."/>
            <person name="Charron P."/>
            <person name="Farinelli L."/>
            <person name="Marton T."/>
            <person name="Kruger M."/>
            <person name="Pelin A."/>
            <person name="Brachmann A."/>
            <person name="Corradi N."/>
        </authorList>
    </citation>
    <scope>NUCLEOTIDE SEQUENCE [LARGE SCALE GENOMIC DNA]</scope>
    <source>
        <strain evidence="1 2">A1</strain>
    </source>
</reference>
<accession>A0A2N0SAD5</accession>
<evidence type="ECO:0000313" key="1">
    <source>
        <dbReference type="EMBL" id="PKC72520.1"/>
    </source>
</evidence>
<gene>
    <name evidence="1" type="ORF">RhiirA1_28145</name>
</gene>
<organism evidence="1 2">
    <name type="scientific">Rhizophagus irregularis</name>
    <dbReference type="NCBI Taxonomy" id="588596"/>
    <lineage>
        <taxon>Eukaryota</taxon>
        <taxon>Fungi</taxon>
        <taxon>Fungi incertae sedis</taxon>
        <taxon>Mucoromycota</taxon>
        <taxon>Glomeromycotina</taxon>
        <taxon>Glomeromycetes</taxon>
        <taxon>Glomerales</taxon>
        <taxon>Glomeraceae</taxon>
        <taxon>Rhizophagus</taxon>
    </lineage>
</organism>
<dbReference type="EMBL" id="LLXH01000121">
    <property type="protein sequence ID" value="PKC72520.1"/>
    <property type="molecule type" value="Genomic_DNA"/>
</dbReference>
<reference evidence="1 2" key="1">
    <citation type="submission" date="2017-10" db="EMBL/GenBank/DDBJ databases">
        <title>Extensive intraspecific genome diversity in a model arbuscular mycorrhizal fungus.</title>
        <authorList>
            <person name="Chen E.C.H."/>
            <person name="Morin E."/>
            <person name="Baudet D."/>
            <person name="Noel J."/>
            <person name="Ndikumana S."/>
            <person name="Charron P."/>
            <person name="St-Onge C."/>
            <person name="Giorgi J."/>
            <person name="Grigoriev I.V."/>
            <person name="Roux C."/>
            <person name="Martin F.M."/>
            <person name="Corradi N."/>
        </authorList>
    </citation>
    <scope>NUCLEOTIDE SEQUENCE [LARGE SCALE GENOMIC DNA]</scope>
    <source>
        <strain evidence="1 2">A1</strain>
    </source>
</reference>
<dbReference type="Proteomes" id="UP000232688">
    <property type="component" value="Unassembled WGS sequence"/>
</dbReference>
<dbReference type="AlphaFoldDB" id="A0A2N0SAD5"/>
<dbReference type="VEuPathDB" id="FungiDB:RhiirA1_28145"/>
<sequence length="61" mass="7271">MKRCFICYIVIFWKRMYRYLDLLFTTLKLLVLCSMVPSTLFLLTTDFSIVADILLKSEVQL</sequence>
<proteinExistence type="predicted"/>
<evidence type="ECO:0000313" key="2">
    <source>
        <dbReference type="Proteomes" id="UP000232688"/>
    </source>
</evidence>
<protein>
    <submittedName>
        <fullName evidence="1">Uncharacterized protein</fullName>
    </submittedName>
</protein>
<comment type="caution">
    <text evidence="1">The sequence shown here is derived from an EMBL/GenBank/DDBJ whole genome shotgun (WGS) entry which is preliminary data.</text>
</comment>